<accession>A0A8T0KRT4</accession>
<evidence type="ECO:0000256" key="1">
    <source>
        <dbReference type="SAM" id="MobiDB-lite"/>
    </source>
</evidence>
<feature type="compositionally biased region" description="Low complexity" evidence="1">
    <location>
        <begin position="26"/>
        <end position="46"/>
    </location>
</feature>
<sequence>MASLKAEKPVEKSPQSAGQVKKETSAKPSSGNPKAPASKPAPKKTSTQTRKKCQRTATEKKKKKC</sequence>
<proteinExistence type="predicted"/>
<protein>
    <submittedName>
        <fullName evidence="2">Uncharacterized protein</fullName>
    </submittedName>
</protein>
<organism evidence="2 3">
    <name type="scientific">Phaseolus angularis</name>
    <name type="common">Azuki bean</name>
    <name type="synonym">Vigna angularis</name>
    <dbReference type="NCBI Taxonomy" id="3914"/>
    <lineage>
        <taxon>Eukaryota</taxon>
        <taxon>Viridiplantae</taxon>
        <taxon>Streptophyta</taxon>
        <taxon>Embryophyta</taxon>
        <taxon>Tracheophyta</taxon>
        <taxon>Spermatophyta</taxon>
        <taxon>Magnoliopsida</taxon>
        <taxon>eudicotyledons</taxon>
        <taxon>Gunneridae</taxon>
        <taxon>Pentapetalae</taxon>
        <taxon>rosids</taxon>
        <taxon>fabids</taxon>
        <taxon>Fabales</taxon>
        <taxon>Fabaceae</taxon>
        <taxon>Papilionoideae</taxon>
        <taxon>50 kb inversion clade</taxon>
        <taxon>NPAAA clade</taxon>
        <taxon>indigoferoid/millettioid clade</taxon>
        <taxon>Phaseoleae</taxon>
        <taxon>Vigna</taxon>
    </lineage>
</organism>
<dbReference type="EMBL" id="JABFOF010000003">
    <property type="protein sequence ID" value="KAG2401832.1"/>
    <property type="molecule type" value="Genomic_DNA"/>
</dbReference>
<reference evidence="2 3" key="1">
    <citation type="submission" date="2020-05" db="EMBL/GenBank/DDBJ databases">
        <title>Vigna angularis (adzuki bean) Var. LongXiaoDou No. 4 denovo assembly.</title>
        <authorList>
            <person name="Xiang H."/>
        </authorList>
    </citation>
    <scope>NUCLEOTIDE SEQUENCE [LARGE SCALE GENOMIC DNA]</scope>
    <source>
        <tissue evidence="2">Leaf</tissue>
    </source>
</reference>
<gene>
    <name evidence="2" type="ORF">HKW66_Vig0191310</name>
</gene>
<name>A0A8T0KRT4_PHAAN</name>
<feature type="compositionally biased region" description="Basic and acidic residues" evidence="1">
    <location>
        <begin position="1"/>
        <end position="11"/>
    </location>
</feature>
<dbReference type="PANTHER" id="PTHR35831:SF2">
    <property type="entry name" value="OS01G0642200 PROTEIN"/>
    <property type="match status" value="1"/>
</dbReference>
<evidence type="ECO:0000313" key="2">
    <source>
        <dbReference type="EMBL" id="KAG2401832.1"/>
    </source>
</evidence>
<comment type="caution">
    <text evidence="2">The sequence shown here is derived from an EMBL/GenBank/DDBJ whole genome shotgun (WGS) entry which is preliminary data.</text>
</comment>
<feature type="region of interest" description="Disordered" evidence="1">
    <location>
        <begin position="1"/>
        <end position="65"/>
    </location>
</feature>
<evidence type="ECO:0000313" key="3">
    <source>
        <dbReference type="Proteomes" id="UP000743370"/>
    </source>
</evidence>
<feature type="compositionally biased region" description="Basic residues" evidence="1">
    <location>
        <begin position="49"/>
        <end position="65"/>
    </location>
</feature>
<dbReference type="Proteomes" id="UP000743370">
    <property type="component" value="Unassembled WGS sequence"/>
</dbReference>
<dbReference type="PANTHER" id="PTHR35831">
    <property type="entry name" value="OS01G0642200 PROTEIN"/>
    <property type="match status" value="1"/>
</dbReference>
<dbReference type="AlphaFoldDB" id="A0A8T0KRT4"/>